<accession>A0A9P3FM08</accession>
<dbReference type="GeneID" id="68298031"/>
<dbReference type="OrthoDB" id="3646974at2759"/>
<name>A0A9P3FM08_9PEZI</name>
<dbReference type="AlphaFoldDB" id="A0A9P3FM08"/>
<comment type="caution">
    <text evidence="1">The sequence shown here is derived from an EMBL/GenBank/DDBJ whole genome shotgun (WGS) entry which is preliminary data.</text>
</comment>
<dbReference type="RefSeq" id="XP_044663913.1">
    <property type="nucleotide sequence ID" value="XM_044807978.1"/>
</dbReference>
<dbReference type="EMBL" id="BOLY01000009">
    <property type="protein sequence ID" value="GIZ49426.1"/>
    <property type="molecule type" value="Genomic_DNA"/>
</dbReference>
<keyword evidence="2" id="KW-1185">Reference proteome</keyword>
<organism evidence="1 2">
    <name type="scientific">Cercospora kikuchii</name>
    <dbReference type="NCBI Taxonomy" id="84275"/>
    <lineage>
        <taxon>Eukaryota</taxon>
        <taxon>Fungi</taxon>
        <taxon>Dikarya</taxon>
        <taxon>Ascomycota</taxon>
        <taxon>Pezizomycotina</taxon>
        <taxon>Dothideomycetes</taxon>
        <taxon>Dothideomycetidae</taxon>
        <taxon>Mycosphaerellales</taxon>
        <taxon>Mycosphaerellaceae</taxon>
        <taxon>Cercospora</taxon>
    </lineage>
</organism>
<evidence type="ECO:0000313" key="2">
    <source>
        <dbReference type="Proteomes" id="UP000825890"/>
    </source>
</evidence>
<sequence>MTTMTTFIRNSLFCSTTTNTPTRDIKSTMKALDLLIAVLLAASTATAAAISSLSANTSTLVNINLPAPPHPHPDPARNYDITCIEPSKNTLTTNYHDYWHTLDIFCRYLSDEGIEFDQGQVFGAADSLCTPDHCMFASAQYLCNKPKATVQWKDCMLSMQYPYWTGSEPPDLLKDHVGKCIKDDPLPKMRGASTIEPTGCWKFSAEVHKPMLEWFSGADW</sequence>
<proteinExistence type="predicted"/>
<evidence type="ECO:0000313" key="1">
    <source>
        <dbReference type="EMBL" id="GIZ49426.1"/>
    </source>
</evidence>
<gene>
    <name evidence="1" type="ORF">CKM354_001245600</name>
</gene>
<reference evidence="1 2" key="1">
    <citation type="submission" date="2021-01" db="EMBL/GenBank/DDBJ databases">
        <title>Cercospora kikuchii MAFF 305040 whole genome shotgun sequence.</title>
        <authorList>
            <person name="Kashiwa T."/>
            <person name="Suzuki T."/>
        </authorList>
    </citation>
    <scope>NUCLEOTIDE SEQUENCE [LARGE SCALE GENOMIC DNA]</scope>
    <source>
        <strain evidence="1 2">MAFF 305040</strain>
    </source>
</reference>
<dbReference type="Proteomes" id="UP000825890">
    <property type="component" value="Unassembled WGS sequence"/>
</dbReference>
<protein>
    <submittedName>
        <fullName evidence="1">Uncharacterized protein</fullName>
    </submittedName>
</protein>